<evidence type="ECO:0000256" key="10">
    <source>
        <dbReference type="SAM" id="MobiDB-lite"/>
    </source>
</evidence>
<evidence type="ECO:0000256" key="1">
    <source>
        <dbReference type="ARBA" id="ARBA00004123"/>
    </source>
</evidence>
<dbReference type="InterPro" id="IPR001214">
    <property type="entry name" value="SET_dom"/>
</dbReference>
<dbReference type="Gene3D" id="2.170.270.10">
    <property type="entry name" value="SET domain"/>
    <property type="match status" value="1"/>
</dbReference>
<dbReference type="InterPro" id="IPR036236">
    <property type="entry name" value="Znf_C2H2_sf"/>
</dbReference>
<evidence type="ECO:0000313" key="13">
    <source>
        <dbReference type="Proteomes" id="UP001164746"/>
    </source>
</evidence>
<dbReference type="Pfam" id="PF13912">
    <property type="entry name" value="zf-C2H2_6"/>
    <property type="match status" value="2"/>
</dbReference>
<dbReference type="SMART" id="SM00355">
    <property type="entry name" value="ZnF_C2H2"/>
    <property type="match status" value="6"/>
</dbReference>
<keyword evidence="6" id="KW-0805">Transcription regulation</keyword>
<dbReference type="Pfam" id="PF21549">
    <property type="entry name" value="PRDM2_PR"/>
    <property type="match status" value="1"/>
</dbReference>
<dbReference type="PROSITE" id="PS50157">
    <property type="entry name" value="ZINC_FINGER_C2H2_2"/>
    <property type="match status" value="6"/>
</dbReference>
<reference evidence="12" key="1">
    <citation type="submission" date="2022-11" db="EMBL/GenBank/DDBJ databases">
        <title>Centuries of genome instability and evolution in soft-shell clam transmissible cancer (bioRxiv).</title>
        <authorList>
            <person name="Hart S.F.M."/>
            <person name="Yonemitsu M.A."/>
            <person name="Giersch R.M."/>
            <person name="Beal B.F."/>
            <person name="Arriagada G."/>
            <person name="Davis B.W."/>
            <person name="Ostrander E.A."/>
            <person name="Goff S.P."/>
            <person name="Metzger M.J."/>
        </authorList>
    </citation>
    <scope>NUCLEOTIDE SEQUENCE</scope>
    <source>
        <strain evidence="12">MELC-2E11</strain>
        <tissue evidence="12">Siphon/mantle</tissue>
    </source>
</reference>
<dbReference type="Pfam" id="PF13465">
    <property type="entry name" value="zf-H2C2_2"/>
    <property type="match status" value="1"/>
</dbReference>
<feature type="compositionally biased region" description="Polar residues" evidence="10">
    <location>
        <begin position="241"/>
        <end position="263"/>
    </location>
</feature>
<feature type="domain" description="C2H2-type" evidence="11">
    <location>
        <begin position="285"/>
        <end position="312"/>
    </location>
</feature>
<dbReference type="PANTHER" id="PTHR16515">
    <property type="entry name" value="PR DOMAIN ZINC FINGER PROTEIN"/>
    <property type="match status" value="1"/>
</dbReference>
<proteinExistence type="predicted"/>
<keyword evidence="4 9" id="KW-0863">Zinc-finger</keyword>
<feature type="domain" description="C2H2-type" evidence="11">
    <location>
        <begin position="341"/>
        <end position="368"/>
    </location>
</feature>
<feature type="region of interest" description="Disordered" evidence="10">
    <location>
        <begin position="466"/>
        <end position="515"/>
    </location>
</feature>
<dbReference type="Proteomes" id="UP001164746">
    <property type="component" value="Chromosome 3"/>
</dbReference>
<keyword evidence="13" id="KW-1185">Reference proteome</keyword>
<keyword evidence="3" id="KW-0677">Repeat</keyword>
<feature type="domain" description="C2H2-type" evidence="11">
    <location>
        <begin position="397"/>
        <end position="424"/>
    </location>
</feature>
<feature type="compositionally biased region" description="Basic and acidic residues" evidence="10">
    <location>
        <begin position="503"/>
        <end position="515"/>
    </location>
</feature>
<feature type="compositionally biased region" description="Polar residues" evidence="10">
    <location>
        <begin position="209"/>
        <end position="221"/>
    </location>
</feature>
<dbReference type="InterPro" id="IPR013087">
    <property type="entry name" value="Znf_C2H2_type"/>
</dbReference>
<dbReference type="EMBL" id="CP111014">
    <property type="protein sequence ID" value="WAR00472.1"/>
    <property type="molecule type" value="Genomic_DNA"/>
</dbReference>
<sequence length="607" mass="67790">MDTCVVVPEELSLVLTLRPNPSNMLKMHVALWSNQTLTPGTHFRPNQGTVRLDRLEITELGPEDIRTNFGSQDEITTVDGRPVRQCNWVRFLKTSDVVDDVNIVGVHVKGEAVFQVLRTVLPNEEIVAYLHRDDSSQTLQDPDVAPVSPIPFTGSRELLTSPLSRDDDCKSRISDDTHHGDDSSPASHTTDTPETDRYSEPELSPHITYPQQMSPLNLTSYKTPSKSSFTSETSSAFTSPLTSNSRSPMTSPGSLSSPSYKDQTPSPPSTLLPLRPRRNRERTWLPCEVCGKRFDRPSLLKRHMRTHTGEKPHACDVCGKAFSTSSSLNTHRRIHSGEKPHECGVCGKRFTASSNLYYHKMTHNKEKPHKCTQCSKSFPTPGDLRSHMYVHSGSWPFRCDVCNRGFSKQTNLKNHLLLHTGDKPHECPTCQKKFALYCNLKTHMKTHEDDTQGSCISCGRTFLKKEDSSSDMCSDCTRSLSPETTPPPKRHLSDFSISALTNKDSKSSTDRPNPKDFFDPRIYPAYNPAMMMAPPSARLFSHDHIPIGYLPVFGNFASADSNMLPSAASAALFPRFPGMPLPEAAYRMYQASLPGLKSEWSPQLIAK</sequence>
<keyword evidence="2" id="KW-0479">Metal-binding</keyword>
<name>A0ABY7DRZ2_MYAAR</name>
<feature type="domain" description="C2H2-type" evidence="11">
    <location>
        <begin position="369"/>
        <end position="396"/>
    </location>
</feature>
<feature type="compositionally biased region" description="Low complexity" evidence="10">
    <location>
        <begin position="222"/>
        <end position="240"/>
    </location>
</feature>
<evidence type="ECO:0000256" key="9">
    <source>
        <dbReference type="PROSITE-ProRule" id="PRU00042"/>
    </source>
</evidence>
<organism evidence="12 13">
    <name type="scientific">Mya arenaria</name>
    <name type="common">Soft-shell clam</name>
    <dbReference type="NCBI Taxonomy" id="6604"/>
    <lineage>
        <taxon>Eukaryota</taxon>
        <taxon>Metazoa</taxon>
        <taxon>Spiralia</taxon>
        <taxon>Lophotrochozoa</taxon>
        <taxon>Mollusca</taxon>
        <taxon>Bivalvia</taxon>
        <taxon>Autobranchia</taxon>
        <taxon>Heteroconchia</taxon>
        <taxon>Euheterodonta</taxon>
        <taxon>Imparidentia</taxon>
        <taxon>Neoheterodontei</taxon>
        <taxon>Myida</taxon>
        <taxon>Myoidea</taxon>
        <taxon>Myidae</taxon>
        <taxon>Mya</taxon>
    </lineage>
</organism>
<evidence type="ECO:0000259" key="11">
    <source>
        <dbReference type="PROSITE" id="PS50157"/>
    </source>
</evidence>
<dbReference type="InterPro" id="IPR050331">
    <property type="entry name" value="Zinc_finger"/>
</dbReference>
<dbReference type="Gene3D" id="3.30.160.60">
    <property type="entry name" value="Classic Zinc Finger"/>
    <property type="match status" value="6"/>
</dbReference>
<keyword evidence="7" id="KW-0804">Transcription</keyword>
<dbReference type="SUPFAM" id="SSF57667">
    <property type="entry name" value="beta-beta-alpha zinc fingers"/>
    <property type="match status" value="3"/>
</dbReference>
<feature type="domain" description="C2H2-type" evidence="11">
    <location>
        <begin position="425"/>
        <end position="452"/>
    </location>
</feature>
<gene>
    <name evidence="12" type="ORF">MAR_024844</name>
</gene>
<keyword evidence="5" id="KW-0862">Zinc</keyword>
<comment type="subcellular location">
    <subcellularLocation>
        <location evidence="1">Nucleus</location>
    </subcellularLocation>
</comment>
<evidence type="ECO:0000256" key="8">
    <source>
        <dbReference type="ARBA" id="ARBA00023242"/>
    </source>
</evidence>
<evidence type="ECO:0000256" key="7">
    <source>
        <dbReference type="ARBA" id="ARBA00023163"/>
    </source>
</evidence>
<evidence type="ECO:0000256" key="5">
    <source>
        <dbReference type="ARBA" id="ARBA00022833"/>
    </source>
</evidence>
<keyword evidence="8" id="KW-0539">Nucleus</keyword>
<feature type="domain" description="C2H2-type" evidence="11">
    <location>
        <begin position="313"/>
        <end position="340"/>
    </location>
</feature>
<evidence type="ECO:0000256" key="3">
    <source>
        <dbReference type="ARBA" id="ARBA00022737"/>
    </source>
</evidence>
<dbReference type="PANTHER" id="PTHR16515:SF49">
    <property type="entry name" value="GASTRULA ZINC FINGER PROTEIN XLCGF49.1-LIKE-RELATED"/>
    <property type="match status" value="1"/>
</dbReference>
<dbReference type="InterPro" id="IPR046341">
    <property type="entry name" value="SET_dom_sf"/>
</dbReference>
<accession>A0ABY7DRZ2</accession>
<feature type="region of interest" description="Disordered" evidence="10">
    <location>
        <begin position="135"/>
        <end position="277"/>
    </location>
</feature>
<evidence type="ECO:0000256" key="6">
    <source>
        <dbReference type="ARBA" id="ARBA00023015"/>
    </source>
</evidence>
<evidence type="ECO:0000256" key="2">
    <source>
        <dbReference type="ARBA" id="ARBA00022723"/>
    </source>
</evidence>
<protein>
    <submittedName>
        <fullName evidence="12">ZN239-like protein</fullName>
    </submittedName>
</protein>
<dbReference type="PROSITE" id="PS00028">
    <property type="entry name" value="ZINC_FINGER_C2H2_1"/>
    <property type="match status" value="6"/>
</dbReference>
<evidence type="ECO:0000313" key="12">
    <source>
        <dbReference type="EMBL" id="WAR00472.1"/>
    </source>
</evidence>
<evidence type="ECO:0000256" key="4">
    <source>
        <dbReference type="ARBA" id="ARBA00022771"/>
    </source>
</evidence>
<dbReference type="Pfam" id="PF00096">
    <property type="entry name" value="zf-C2H2"/>
    <property type="match status" value="2"/>
</dbReference>
<feature type="compositionally biased region" description="Polar residues" evidence="10">
    <location>
        <begin position="470"/>
        <end position="483"/>
    </location>
</feature>
<feature type="compositionally biased region" description="Basic and acidic residues" evidence="10">
    <location>
        <begin position="164"/>
        <end position="182"/>
    </location>
</feature>